<evidence type="ECO:0000256" key="2">
    <source>
        <dbReference type="ARBA" id="ARBA00022475"/>
    </source>
</evidence>
<dbReference type="SUPFAM" id="SSF52540">
    <property type="entry name" value="P-loop containing nucleoside triphosphate hydrolases"/>
    <property type="match status" value="1"/>
</dbReference>
<dbReference type="PANTHER" id="PTHR37937">
    <property type="entry name" value="CONJUGATIVE TRANSFER: DNA TRANSPORT"/>
    <property type="match status" value="1"/>
</dbReference>
<dbReference type="CDD" id="cd01127">
    <property type="entry name" value="TrwB_TraG_TraD_VirD4"/>
    <property type="match status" value="1"/>
</dbReference>
<gene>
    <name evidence="7" type="ORF">ADH66_01080</name>
</gene>
<evidence type="ECO:0000259" key="6">
    <source>
        <dbReference type="Pfam" id="PF12696"/>
    </source>
</evidence>
<evidence type="ECO:0000313" key="7">
    <source>
        <dbReference type="EMBL" id="ASB39373.1"/>
    </source>
</evidence>
<dbReference type="Proteomes" id="UP000196710">
    <property type="component" value="Chromosome"/>
</dbReference>
<keyword evidence="4" id="KW-1133">Transmembrane helix</keyword>
<comment type="subcellular location">
    <subcellularLocation>
        <location evidence="1">Cell membrane</location>
        <topology evidence="1">Multi-pass membrane protein</topology>
    </subcellularLocation>
</comment>
<keyword evidence="5" id="KW-0472">Membrane</keyword>
<keyword evidence="3" id="KW-0812">Transmembrane</keyword>
<dbReference type="Gene3D" id="3.40.50.300">
    <property type="entry name" value="P-loop containing nucleotide triphosphate hydrolases"/>
    <property type="match status" value="1"/>
</dbReference>
<proteinExistence type="predicted"/>
<dbReference type="InterPro" id="IPR051539">
    <property type="entry name" value="T4SS-coupling_protein"/>
</dbReference>
<feature type="domain" description="TraD/TraG TraM recognition site" evidence="6">
    <location>
        <begin position="1"/>
        <end position="64"/>
    </location>
</feature>
<evidence type="ECO:0000256" key="3">
    <source>
        <dbReference type="ARBA" id="ARBA00022692"/>
    </source>
</evidence>
<evidence type="ECO:0000313" key="8">
    <source>
        <dbReference type="Proteomes" id="UP000196710"/>
    </source>
</evidence>
<organism evidence="7 8">
    <name type="scientific">Acutalibacter muris</name>
    <dbReference type="NCBI Taxonomy" id="1796620"/>
    <lineage>
        <taxon>Bacteria</taxon>
        <taxon>Bacillati</taxon>
        <taxon>Bacillota</taxon>
        <taxon>Clostridia</taxon>
        <taxon>Eubacteriales</taxon>
        <taxon>Acutalibacteraceae</taxon>
        <taxon>Acutalibacter</taxon>
    </lineage>
</organism>
<accession>A0ABM6L1Z7</accession>
<dbReference type="EMBL" id="CP021422">
    <property type="protein sequence ID" value="ASB39373.1"/>
    <property type="molecule type" value="Genomic_DNA"/>
</dbReference>
<evidence type="ECO:0000256" key="5">
    <source>
        <dbReference type="ARBA" id="ARBA00023136"/>
    </source>
</evidence>
<dbReference type="RefSeq" id="WP_084384311.1">
    <property type="nucleotide sequence ID" value="NZ_CP021422.1"/>
</dbReference>
<evidence type="ECO:0000256" key="4">
    <source>
        <dbReference type="ARBA" id="ARBA00022989"/>
    </source>
</evidence>
<evidence type="ECO:0000256" key="1">
    <source>
        <dbReference type="ARBA" id="ARBA00004651"/>
    </source>
</evidence>
<dbReference type="PANTHER" id="PTHR37937:SF1">
    <property type="entry name" value="CONJUGATIVE TRANSFER: DNA TRANSPORT"/>
    <property type="match status" value="1"/>
</dbReference>
<dbReference type="InterPro" id="IPR027417">
    <property type="entry name" value="P-loop_NTPase"/>
</dbReference>
<dbReference type="Pfam" id="PF12696">
    <property type="entry name" value="TraG-D_C"/>
    <property type="match status" value="1"/>
</dbReference>
<reference evidence="8" key="1">
    <citation type="submission" date="2017-05" db="EMBL/GenBank/DDBJ databases">
        <title>Improved OligoMM genomes.</title>
        <authorList>
            <person name="Garzetti D."/>
        </authorList>
    </citation>
    <scope>NUCLEOTIDE SEQUENCE [LARGE SCALE GENOMIC DNA]</scope>
    <source>
        <strain evidence="8">KB18</strain>
    </source>
</reference>
<keyword evidence="8" id="KW-1185">Reference proteome</keyword>
<dbReference type="InterPro" id="IPR032689">
    <property type="entry name" value="TraG-D_C"/>
</dbReference>
<protein>
    <recommendedName>
        <fullName evidence="6">TraD/TraG TraM recognition site domain-containing protein</fullName>
    </recommendedName>
</protein>
<name>A0ABM6L1Z7_9FIRM</name>
<keyword evidence="2" id="KW-1003">Cell membrane</keyword>
<sequence length="120" mass="13230">MHDFDSIIATVRSRGIAISITLQSLTQLEALYGPARAESIVNNCDTCIYLGGQDIHTADFISAKADIPRSAILQMPVERGYLFVKGQAPTPIRKYDLADHPLYKQLAESKQPGSFEYTKG</sequence>